<protein>
    <submittedName>
        <fullName evidence="1">Uncharacterized protein</fullName>
    </submittedName>
</protein>
<sequence length="133" mass="14376">MITGKEGVLVMKGLPEPDRCGRLSAGLLGVGRGVFGVTGWRRHGAAKSLLLPVTSALRRLVNTFHFHRAAPRLHRRGIARRMTAAKANFDLGNTNELKANGIAAFRLDDLDSDGRHASRATERSPQKLEIGAA</sequence>
<accession>A0A8H6IUT1</accession>
<reference evidence="1 2" key="1">
    <citation type="journal article" date="2020" name="Phytopathology">
        <title>Genome Sequence Resources of Colletotrichum truncatum, C. plurivorum, C. musicola, and C. sojae: Four Species Pathogenic to Soybean (Glycine max).</title>
        <authorList>
            <person name="Rogerio F."/>
            <person name="Boufleur T.R."/>
            <person name="Ciampi-Guillardi M."/>
            <person name="Sukno S.A."/>
            <person name="Thon M.R."/>
            <person name="Massola Junior N.S."/>
            <person name="Baroncelli R."/>
        </authorList>
    </citation>
    <scope>NUCLEOTIDE SEQUENCE [LARGE SCALE GENOMIC DNA]</scope>
    <source>
        <strain evidence="1 2">LFN0009</strain>
    </source>
</reference>
<evidence type="ECO:0000313" key="1">
    <source>
        <dbReference type="EMBL" id="KAF6798730.1"/>
    </source>
</evidence>
<name>A0A8H6IUT1_9PEZI</name>
<dbReference type="AlphaFoldDB" id="A0A8H6IUT1"/>
<keyword evidence="2" id="KW-1185">Reference proteome</keyword>
<comment type="caution">
    <text evidence="1">The sequence shown here is derived from an EMBL/GenBank/DDBJ whole genome shotgun (WGS) entry which is preliminary data.</text>
</comment>
<dbReference type="EMBL" id="WIGN01000335">
    <property type="protein sequence ID" value="KAF6798730.1"/>
    <property type="molecule type" value="Genomic_DNA"/>
</dbReference>
<proteinExistence type="predicted"/>
<evidence type="ECO:0000313" key="2">
    <source>
        <dbReference type="Proteomes" id="UP000652219"/>
    </source>
</evidence>
<dbReference type="Proteomes" id="UP000652219">
    <property type="component" value="Unassembled WGS sequence"/>
</dbReference>
<gene>
    <name evidence="1" type="ORF">CSOJ01_12690</name>
</gene>
<organism evidence="1 2">
    <name type="scientific">Colletotrichum sojae</name>
    <dbReference type="NCBI Taxonomy" id="2175907"/>
    <lineage>
        <taxon>Eukaryota</taxon>
        <taxon>Fungi</taxon>
        <taxon>Dikarya</taxon>
        <taxon>Ascomycota</taxon>
        <taxon>Pezizomycotina</taxon>
        <taxon>Sordariomycetes</taxon>
        <taxon>Hypocreomycetidae</taxon>
        <taxon>Glomerellales</taxon>
        <taxon>Glomerellaceae</taxon>
        <taxon>Colletotrichum</taxon>
        <taxon>Colletotrichum orchidearum species complex</taxon>
    </lineage>
</organism>